<gene>
    <name evidence="2" type="ORF">PS645_00383</name>
</gene>
<organism evidence="2 3">
    <name type="scientific">Pseudomonas fluorescens</name>
    <dbReference type="NCBI Taxonomy" id="294"/>
    <lineage>
        <taxon>Bacteria</taxon>
        <taxon>Pseudomonadati</taxon>
        <taxon>Pseudomonadota</taxon>
        <taxon>Gammaproteobacteria</taxon>
        <taxon>Pseudomonadales</taxon>
        <taxon>Pseudomonadaceae</taxon>
        <taxon>Pseudomonas</taxon>
    </lineage>
</organism>
<name>A0A5E6PJZ5_PSEFL</name>
<dbReference type="Proteomes" id="UP000325607">
    <property type="component" value="Unassembled WGS sequence"/>
</dbReference>
<feature type="region of interest" description="Disordered" evidence="1">
    <location>
        <begin position="51"/>
        <end position="99"/>
    </location>
</feature>
<accession>A0A5E6PJZ5</accession>
<sequence>MEPDNSTVSVKDHFNKVMDRAFAGFEHDCRQACRGLKVYMAAIIFGVGTLLPNDLSDRDGSNETDVGLTDDERVSREESEGDGARVEPGPADLERAPIP</sequence>
<reference evidence="2 3" key="1">
    <citation type="submission" date="2019-09" db="EMBL/GenBank/DDBJ databases">
        <authorList>
            <person name="Chandra G."/>
            <person name="Truman W A."/>
        </authorList>
    </citation>
    <scope>NUCLEOTIDE SEQUENCE [LARGE SCALE GENOMIC DNA]</scope>
    <source>
        <strain evidence="2">PS645</strain>
    </source>
</reference>
<feature type="compositionally biased region" description="Basic and acidic residues" evidence="1">
    <location>
        <begin position="70"/>
        <end position="85"/>
    </location>
</feature>
<dbReference type="EMBL" id="CABVGX010000002">
    <property type="protein sequence ID" value="VVM43713.1"/>
    <property type="molecule type" value="Genomic_DNA"/>
</dbReference>
<evidence type="ECO:0000256" key="1">
    <source>
        <dbReference type="SAM" id="MobiDB-lite"/>
    </source>
</evidence>
<proteinExistence type="predicted"/>
<evidence type="ECO:0000313" key="3">
    <source>
        <dbReference type="Proteomes" id="UP000325607"/>
    </source>
</evidence>
<evidence type="ECO:0000313" key="2">
    <source>
        <dbReference type="EMBL" id="VVM43713.1"/>
    </source>
</evidence>
<dbReference type="AlphaFoldDB" id="A0A5E6PJZ5"/>
<protein>
    <submittedName>
        <fullName evidence="2">Uncharacterized protein</fullName>
    </submittedName>
</protein>